<dbReference type="EMBL" id="JBHTEK010000001">
    <property type="protein sequence ID" value="MFC7670325.1"/>
    <property type="molecule type" value="Genomic_DNA"/>
</dbReference>
<sequence length="123" mass="13864">MPLSTPRAFLLPGGLLLLLWLLVGLQPAFAVHLFGGEMSYKYLDANGPADKPWRYELTMRVYFNPVTDPVEQELIIYITGRSYDIPTQAVKVLRTSKTEITVPTLPGCGQAAPPCRWRYTWPP</sequence>
<proteinExistence type="predicted"/>
<reference evidence="2" key="1">
    <citation type="journal article" date="2019" name="Int. J. Syst. Evol. Microbiol.">
        <title>The Global Catalogue of Microorganisms (GCM) 10K type strain sequencing project: providing services to taxonomists for standard genome sequencing and annotation.</title>
        <authorList>
            <consortium name="The Broad Institute Genomics Platform"/>
            <consortium name="The Broad Institute Genome Sequencing Center for Infectious Disease"/>
            <person name="Wu L."/>
            <person name="Ma J."/>
        </authorList>
    </citation>
    <scope>NUCLEOTIDE SEQUENCE [LARGE SCALE GENOMIC DNA]</scope>
    <source>
        <strain evidence="2">JCM 19635</strain>
    </source>
</reference>
<comment type="caution">
    <text evidence="1">The sequence shown here is derived from an EMBL/GenBank/DDBJ whole genome shotgun (WGS) entry which is preliminary data.</text>
</comment>
<dbReference type="Proteomes" id="UP001596513">
    <property type="component" value="Unassembled WGS sequence"/>
</dbReference>
<organism evidence="1 2">
    <name type="scientific">Hymenobacter humi</name>
    <dbReference type="NCBI Taxonomy" id="1411620"/>
    <lineage>
        <taxon>Bacteria</taxon>
        <taxon>Pseudomonadati</taxon>
        <taxon>Bacteroidota</taxon>
        <taxon>Cytophagia</taxon>
        <taxon>Cytophagales</taxon>
        <taxon>Hymenobacteraceae</taxon>
        <taxon>Hymenobacter</taxon>
    </lineage>
</organism>
<name>A0ABW2U9X1_9BACT</name>
<protein>
    <submittedName>
        <fullName evidence="1">Uncharacterized protein</fullName>
    </submittedName>
</protein>
<gene>
    <name evidence="1" type="ORF">ACFQT0_25390</name>
</gene>
<evidence type="ECO:0000313" key="2">
    <source>
        <dbReference type="Proteomes" id="UP001596513"/>
    </source>
</evidence>
<dbReference type="RefSeq" id="WP_380205777.1">
    <property type="nucleotide sequence ID" value="NZ_JBHTEK010000001.1"/>
</dbReference>
<accession>A0ABW2U9X1</accession>
<evidence type="ECO:0000313" key="1">
    <source>
        <dbReference type="EMBL" id="MFC7670325.1"/>
    </source>
</evidence>
<keyword evidence="2" id="KW-1185">Reference proteome</keyword>